<dbReference type="EMBL" id="KR029601">
    <property type="protein sequence ID" value="AKH48192.1"/>
    <property type="molecule type" value="Genomic_DNA"/>
</dbReference>
<sequence>MISSLIWSCLSSDVPGRSCSAQSLSTHASVLSICPVVSGWSIIVVRPCSVRVRQRCARMRSPSSGGSSSRSPRGRMPAPPRAVHHRRGRMQRRGGYLPRSRTMPTLGAVAVETADVLPLTRSRARRRPPEPRHKSPPNCSAANNSQPIQGPVPRCRLGRVPWWRWSRNPARPTHG</sequence>
<reference evidence="2" key="1">
    <citation type="journal article" date="2015" name="Front. Microbiol.">
        <title>Combining genomic sequencing methods to explore viral diversity and reveal potential virus-host interactions.</title>
        <authorList>
            <person name="Chow C.E."/>
            <person name="Winget D.M."/>
            <person name="White R.A.III."/>
            <person name="Hallam S.J."/>
            <person name="Suttle C.A."/>
        </authorList>
    </citation>
    <scope>NUCLEOTIDE SEQUENCE</scope>
    <source>
        <strain evidence="2">Oxic1_6</strain>
    </source>
</reference>
<protein>
    <submittedName>
        <fullName evidence="2">Uncharacterized protein</fullName>
    </submittedName>
</protein>
<evidence type="ECO:0000256" key="1">
    <source>
        <dbReference type="SAM" id="MobiDB-lite"/>
    </source>
</evidence>
<name>A0A0F7L9Y7_9VIRU</name>
<organism evidence="2">
    <name type="scientific">uncultured marine virus</name>
    <dbReference type="NCBI Taxonomy" id="186617"/>
    <lineage>
        <taxon>Viruses</taxon>
        <taxon>environmental samples</taxon>
    </lineage>
</organism>
<feature type="compositionally biased region" description="Low complexity" evidence="1">
    <location>
        <begin position="59"/>
        <end position="76"/>
    </location>
</feature>
<feature type="region of interest" description="Disordered" evidence="1">
    <location>
        <begin position="55"/>
        <end position="101"/>
    </location>
</feature>
<accession>A0A0F7L9Y7</accession>
<feature type="region of interest" description="Disordered" evidence="1">
    <location>
        <begin position="117"/>
        <end position="153"/>
    </location>
</feature>
<proteinExistence type="predicted"/>
<feature type="compositionally biased region" description="Basic residues" evidence="1">
    <location>
        <begin position="82"/>
        <end position="92"/>
    </location>
</feature>
<feature type="compositionally biased region" description="Polar residues" evidence="1">
    <location>
        <begin position="137"/>
        <end position="148"/>
    </location>
</feature>
<reference evidence="2" key="2">
    <citation type="submission" date="2015-03" db="EMBL/GenBank/DDBJ databases">
        <authorList>
            <person name="Chow C.-E.T."/>
            <person name="Winget D.M."/>
            <person name="White R.A.III."/>
            <person name="Hallam S.J."/>
            <person name="Suttle C.A."/>
        </authorList>
    </citation>
    <scope>NUCLEOTIDE SEQUENCE</scope>
    <source>
        <strain evidence="2">Oxic1_6</strain>
    </source>
</reference>
<evidence type="ECO:0000313" key="2">
    <source>
        <dbReference type="EMBL" id="AKH48192.1"/>
    </source>
</evidence>